<gene>
    <name evidence="1" type="ORF">ABENE_07770</name>
</gene>
<evidence type="ECO:0000313" key="2">
    <source>
        <dbReference type="Proteomes" id="UP000017837"/>
    </source>
</evidence>
<proteinExistence type="predicted"/>
<accession>V4Q3U6</accession>
<dbReference type="EMBL" id="AWGB01000012">
    <property type="protein sequence ID" value="ESQ92525.1"/>
    <property type="molecule type" value="Genomic_DNA"/>
</dbReference>
<dbReference type="Proteomes" id="UP000017837">
    <property type="component" value="Unassembled WGS sequence"/>
</dbReference>
<dbReference type="AlphaFoldDB" id="V4Q3U6"/>
<reference evidence="1 2" key="1">
    <citation type="journal article" date="2014" name="Nature">
        <title>Sequential evolution of bacterial morphology by co-option of a developmental regulator.</title>
        <authorList>
            <person name="Jiang C."/>
            <person name="Brown P.J."/>
            <person name="Ducret A."/>
            <person name="Brun Y.V."/>
        </authorList>
    </citation>
    <scope>NUCLEOTIDE SEQUENCE [LARGE SCALE GENOMIC DNA]</scope>
    <source>
        <strain evidence="1 2">DSM 16100</strain>
    </source>
</reference>
<dbReference type="STRING" id="1121022.GCA_000376105_02729"/>
<organism evidence="1 2">
    <name type="scientific">Asticcacaulis benevestitus DSM 16100 = ATCC BAA-896</name>
    <dbReference type="NCBI Taxonomy" id="1121022"/>
    <lineage>
        <taxon>Bacteria</taxon>
        <taxon>Pseudomonadati</taxon>
        <taxon>Pseudomonadota</taxon>
        <taxon>Alphaproteobacteria</taxon>
        <taxon>Caulobacterales</taxon>
        <taxon>Caulobacteraceae</taxon>
        <taxon>Asticcacaulis</taxon>
    </lineage>
</organism>
<sequence length="403" mass="44729">MDVALVQPHVSFHPLAKDRPPTVTTISFTPSEMFGAAARCSHLIPVDPTLVTPESKIVKALVREYVDDHSADFAILRTANTLKDYVKGYLAGTVAAGLAYLVMVREGYVWAGHFEILKGGNPASRRRPDFVFAAPGGDIALMESKGSRSYSRKAFHVMVEDGYKGQVEPHIGFSVGGATASHGFSIGSYLKSKKKAEFHIHHTAQPVIADDPVDQDPPEAQSVEAIMRANYATVFSLVHSPDLGRAILRGETRHRVGFIEFDWRGLTWWAARPEERALNLGTAITEEYIFAIEASRARTVLSHFLEPFPDQPDLILPRLPIERFGEESAPEDDSGAIFPDGLAVVSRIATLTGDITRWRSQQWMAAMTRGVSWDEFEQQPYEAYMYTETAAEAEEPKPLLENW</sequence>
<name>V4Q3U6_9CAUL</name>
<keyword evidence="2" id="KW-1185">Reference proteome</keyword>
<dbReference type="PATRIC" id="fig|1121022.4.peg.1562"/>
<comment type="caution">
    <text evidence="1">The sequence shown here is derived from an EMBL/GenBank/DDBJ whole genome shotgun (WGS) entry which is preliminary data.</text>
</comment>
<protein>
    <submittedName>
        <fullName evidence="1">Uncharacterized protein</fullName>
    </submittedName>
</protein>
<evidence type="ECO:0000313" key="1">
    <source>
        <dbReference type="EMBL" id="ESQ92525.1"/>
    </source>
</evidence>